<dbReference type="Gene3D" id="3.40.50.10860">
    <property type="entry name" value="Leucine Dehydrogenase, chain A, domain 1"/>
    <property type="match status" value="1"/>
</dbReference>
<dbReference type="HAMAP" id="MF_01576">
    <property type="entry name" value="THF_DHG_CYH"/>
    <property type="match status" value="1"/>
</dbReference>
<evidence type="ECO:0000256" key="10">
    <source>
        <dbReference type="ARBA" id="ARBA00023167"/>
    </source>
</evidence>
<dbReference type="HOGENOM" id="CLU_034045_2_1_4"/>
<evidence type="ECO:0000259" key="14">
    <source>
        <dbReference type="Pfam" id="PF02882"/>
    </source>
</evidence>
<proteinExistence type="inferred from homology"/>
<keyword evidence="8 12" id="KW-0560">Oxidoreductase</keyword>
<feature type="domain" description="Tetrahydrofolate dehydrogenase/cyclohydrolase NAD(P)-binding" evidence="14">
    <location>
        <begin position="147"/>
        <end position="289"/>
    </location>
</feature>
<dbReference type="UniPathway" id="UPA00193"/>
<dbReference type="CDD" id="cd01080">
    <property type="entry name" value="NAD_bind_m-THF_DH_Cyclohyd"/>
    <property type="match status" value="1"/>
</dbReference>
<dbReference type="Gene3D" id="3.40.50.720">
    <property type="entry name" value="NAD(P)-binding Rossmann-like Domain"/>
    <property type="match status" value="1"/>
</dbReference>
<dbReference type="NCBIfam" id="NF008058">
    <property type="entry name" value="PRK10792.1"/>
    <property type="match status" value="1"/>
</dbReference>
<keyword evidence="10 12" id="KW-0486">Methionine biosynthesis</keyword>
<dbReference type="PANTHER" id="PTHR48099">
    <property type="entry name" value="C-1-TETRAHYDROFOLATE SYNTHASE, CYTOPLASMIC-RELATED"/>
    <property type="match status" value="1"/>
</dbReference>
<protein>
    <recommendedName>
        <fullName evidence="12">Bifunctional protein FolD</fullName>
    </recommendedName>
    <domain>
        <recommendedName>
            <fullName evidence="12">Methylenetetrahydrofolate dehydrogenase</fullName>
            <ecNumber evidence="12">1.5.1.5</ecNumber>
        </recommendedName>
    </domain>
    <domain>
        <recommendedName>
            <fullName evidence="12">Methenyltetrahydrofolate cyclohydrolase</fullName>
            <ecNumber evidence="12">3.5.4.9</ecNumber>
        </recommendedName>
    </domain>
</protein>
<dbReference type="GO" id="GO:0000105">
    <property type="term" value="P:L-histidine biosynthetic process"/>
    <property type="evidence" value="ECO:0007669"/>
    <property type="project" value="UniProtKB-KW"/>
</dbReference>
<keyword evidence="7 12" id="KW-0521">NADP</keyword>
<keyword evidence="5 12" id="KW-0658">Purine biosynthesis</keyword>
<dbReference type="GO" id="GO:0006164">
    <property type="term" value="P:purine nucleotide biosynthetic process"/>
    <property type="evidence" value="ECO:0007669"/>
    <property type="project" value="UniProtKB-KW"/>
</dbReference>
<dbReference type="InterPro" id="IPR020630">
    <property type="entry name" value="THF_DH/CycHdrlase_cat_dom"/>
</dbReference>
<comment type="caution">
    <text evidence="12">Lacks conserved residue(s) required for the propagation of feature annotation.</text>
</comment>
<evidence type="ECO:0000313" key="15">
    <source>
        <dbReference type="EMBL" id="CCJ56373.1"/>
    </source>
</evidence>
<reference evidence="15 16" key="1">
    <citation type="journal article" date="2012" name="BMC Genomics">
        <title>Comparative genomics of the classical Bordetella subspecies: the evolution and exchange of virulence-associated diversity amongst closely related pathogens.</title>
        <authorList>
            <person name="Park J."/>
            <person name="Zhang Y."/>
            <person name="Buboltz A.M."/>
            <person name="Zhang X."/>
            <person name="Schuster S.C."/>
            <person name="Ahuja U."/>
            <person name="Liu M."/>
            <person name="Miller J.F."/>
            <person name="Sebaihia M."/>
            <person name="Bentley S.D."/>
            <person name="Parkhill J."/>
            <person name="Harvill E.T."/>
        </authorList>
    </citation>
    <scope>NUCLEOTIDE SEQUENCE [LARGE SCALE GENOMIC DNA]</scope>
    <source>
        <strain evidence="15 16">253</strain>
    </source>
</reference>
<name>A0A0C6PCK2_BORBO</name>
<comment type="catalytic activity">
    <reaction evidence="12">
        <text>(6R)-5,10-methenyltetrahydrofolate + H2O = (6R)-10-formyltetrahydrofolate + H(+)</text>
        <dbReference type="Rhea" id="RHEA:23700"/>
        <dbReference type="ChEBI" id="CHEBI:15377"/>
        <dbReference type="ChEBI" id="CHEBI:15378"/>
        <dbReference type="ChEBI" id="CHEBI:57455"/>
        <dbReference type="ChEBI" id="CHEBI:195366"/>
        <dbReference type="EC" id="3.5.4.9"/>
    </reaction>
</comment>
<comment type="pathway">
    <text evidence="1 12">One-carbon metabolism; tetrahydrofolate interconversion.</text>
</comment>
<evidence type="ECO:0000256" key="6">
    <source>
        <dbReference type="ARBA" id="ARBA00022801"/>
    </source>
</evidence>
<dbReference type="GO" id="GO:0009086">
    <property type="term" value="P:methionine biosynthetic process"/>
    <property type="evidence" value="ECO:0007669"/>
    <property type="project" value="UniProtKB-KW"/>
</dbReference>
<dbReference type="PANTHER" id="PTHR48099:SF5">
    <property type="entry name" value="C-1-TETRAHYDROFOLATE SYNTHASE, CYTOPLASMIC"/>
    <property type="match status" value="1"/>
</dbReference>
<dbReference type="GO" id="GO:0004477">
    <property type="term" value="F:methenyltetrahydrofolate cyclohydrolase activity"/>
    <property type="evidence" value="ECO:0007669"/>
    <property type="project" value="UniProtKB-UniRule"/>
</dbReference>
<dbReference type="InterPro" id="IPR036291">
    <property type="entry name" value="NAD(P)-bd_dom_sf"/>
</dbReference>
<dbReference type="EMBL" id="HE965806">
    <property type="protein sequence ID" value="CCJ56373.1"/>
    <property type="molecule type" value="Genomic_DNA"/>
</dbReference>
<dbReference type="PROSITE" id="PS00766">
    <property type="entry name" value="THF_DHG_CYH_1"/>
    <property type="match status" value="1"/>
</dbReference>
<dbReference type="OrthoDB" id="9803580at2"/>
<feature type="binding site" evidence="12">
    <location>
        <begin position="173"/>
        <end position="175"/>
    </location>
    <ligand>
        <name>NADP(+)</name>
        <dbReference type="ChEBI" id="CHEBI:58349"/>
    </ligand>
</feature>
<dbReference type="PRINTS" id="PR00085">
    <property type="entry name" value="THFDHDRGNASE"/>
</dbReference>
<dbReference type="InterPro" id="IPR000672">
    <property type="entry name" value="THF_DH/CycHdrlase"/>
</dbReference>
<organism evidence="15 16">
    <name type="scientific">Bordetella bronchiseptica 253</name>
    <dbReference type="NCBI Taxonomy" id="568707"/>
    <lineage>
        <taxon>Bacteria</taxon>
        <taxon>Pseudomonadati</taxon>
        <taxon>Pseudomonadota</taxon>
        <taxon>Betaproteobacteria</taxon>
        <taxon>Burkholderiales</taxon>
        <taxon>Alcaligenaceae</taxon>
        <taxon>Bordetella</taxon>
    </lineage>
</organism>
<keyword evidence="11 12" id="KW-0511">Multifunctional enzyme</keyword>
<dbReference type="AlphaFoldDB" id="A0A0C6PCK2"/>
<evidence type="ECO:0000256" key="9">
    <source>
        <dbReference type="ARBA" id="ARBA00023102"/>
    </source>
</evidence>
<dbReference type="FunFam" id="3.40.50.720:FF:000094">
    <property type="entry name" value="Bifunctional protein FolD"/>
    <property type="match status" value="1"/>
</dbReference>
<dbReference type="GO" id="GO:0005829">
    <property type="term" value="C:cytosol"/>
    <property type="evidence" value="ECO:0007669"/>
    <property type="project" value="TreeGrafter"/>
</dbReference>
<feature type="domain" description="Tetrahydrofolate dehydrogenase/cyclohydrolase catalytic" evidence="13">
    <location>
        <begin position="14"/>
        <end position="128"/>
    </location>
</feature>
<dbReference type="FunFam" id="3.40.50.10860:FF:000005">
    <property type="entry name" value="C-1-tetrahydrofolate synthase, cytoplasmic, putative"/>
    <property type="match status" value="1"/>
</dbReference>
<evidence type="ECO:0000256" key="12">
    <source>
        <dbReference type="HAMAP-Rule" id="MF_01576"/>
    </source>
</evidence>
<evidence type="ECO:0000256" key="4">
    <source>
        <dbReference type="ARBA" id="ARBA00022605"/>
    </source>
</evidence>
<keyword evidence="9 12" id="KW-0368">Histidine biosynthesis</keyword>
<dbReference type="EC" id="1.5.1.5" evidence="12"/>
<evidence type="ECO:0000256" key="8">
    <source>
        <dbReference type="ARBA" id="ARBA00023002"/>
    </source>
</evidence>
<dbReference type="KEGG" id="bbh:BN112_4459"/>
<sequence>MHGRRFKKMKAKVIDGSRASARIREQLKERVACLRARNIRPGLAVLLVGEDPASQVYVRNKVAACEQVGIHSVTERYPSAWTENQLLDRIASLNGDPAINGILVQLPLPPHMSAHRVIEAISPLKDVDGFHISNAGLLMTGKPQFQPCTPYGVMKLLESEGVSLRGAEAVIVGASNIVGKPMAMLLLAAGATVTICNSKTRDLAGQARRADVLIVAAGRAGIVDGSMIKPGAVVIDVGINRSPDGRLCGDVDYGSAAKVAGAITPVPGGVGPMTIAMLLANTVEAAERSAI</sequence>
<dbReference type="InterPro" id="IPR020631">
    <property type="entry name" value="THF_DH/CycHdrlase_NAD-bd_dom"/>
</dbReference>
<evidence type="ECO:0000256" key="1">
    <source>
        <dbReference type="ARBA" id="ARBA00004777"/>
    </source>
</evidence>
<dbReference type="PROSITE" id="PS00767">
    <property type="entry name" value="THF_DHG_CYH_2"/>
    <property type="match status" value="1"/>
</dbReference>
<dbReference type="NCBIfam" id="NF010786">
    <property type="entry name" value="PRK14189.1"/>
    <property type="match status" value="1"/>
</dbReference>
<dbReference type="GO" id="GO:0004488">
    <property type="term" value="F:methylenetetrahydrofolate dehydrogenase (NADP+) activity"/>
    <property type="evidence" value="ECO:0007669"/>
    <property type="project" value="UniProtKB-UniRule"/>
</dbReference>
<evidence type="ECO:0000256" key="7">
    <source>
        <dbReference type="ARBA" id="ARBA00022857"/>
    </source>
</evidence>
<keyword evidence="3 12" id="KW-0554">One-carbon metabolism</keyword>
<evidence type="ECO:0000256" key="2">
    <source>
        <dbReference type="ARBA" id="ARBA00011738"/>
    </source>
</evidence>
<evidence type="ECO:0000256" key="3">
    <source>
        <dbReference type="ARBA" id="ARBA00022563"/>
    </source>
</evidence>
<dbReference type="Proteomes" id="UP000007564">
    <property type="component" value="Chromosome"/>
</dbReference>
<dbReference type="SUPFAM" id="SSF53223">
    <property type="entry name" value="Aminoacid dehydrogenase-like, N-terminal domain"/>
    <property type="match status" value="1"/>
</dbReference>
<accession>A0A0C6PCK2</accession>
<keyword evidence="4 12" id="KW-0028">Amino-acid biosynthesis</keyword>
<dbReference type="InterPro" id="IPR046346">
    <property type="entry name" value="Aminoacid_DH-like_N_sf"/>
</dbReference>
<gene>
    <name evidence="12 15" type="primary">folD</name>
    <name evidence="15" type="ORF">BN112_4459</name>
</gene>
<dbReference type="EC" id="3.5.4.9" evidence="12"/>
<evidence type="ECO:0000256" key="11">
    <source>
        <dbReference type="ARBA" id="ARBA00023268"/>
    </source>
</evidence>
<dbReference type="SUPFAM" id="SSF51735">
    <property type="entry name" value="NAD(P)-binding Rossmann-fold domains"/>
    <property type="match status" value="1"/>
</dbReference>
<dbReference type="NCBIfam" id="NF010783">
    <property type="entry name" value="PRK14186.1"/>
    <property type="match status" value="1"/>
</dbReference>
<comment type="subunit">
    <text evidence="2 12">Homodimer.</text>
</comment>
<evidence type="ECO:0000313" key="16">
    <source>
        <dbReference type="Proteomes" id="UP000007564"/>
    </source>
</evidence>
<comment type="function">
    <text evidence="12">Catalyzes the oxidation of 5,10-methylenetetrahydrofolate to 5,10-methenyltetrahydrofolate and then the hydrolysis of 5,10-methenyltetrahydrofolate to 10-formyltetrahydrofolate.</text>
</comment>
<evidence type="ECO:0000259" key="13">
    <source>
        <dbReference type="Pfam" id="PF00763"/>
    </source>
</evidence>
<comment type="similarity">
    <text evidence="12">Belongs to the tetrahydrofolate dehydrogenase/cyclohydrolase family.</text>
</comment>
<dbReference type="InterPro" id="IPR020867">
    <property type="entry name" value="THF_DH/CycHdrlase_CS"/>
</dbReference>
<dbReference type="Pfam" id="PF02882">
    <property type="entry name" value="THF_DHG_CYH_C"/>
    <property type="match status" value="1"/>
</dbReference>
<evidence type="ECO:0000256" key="5">
    <source>
        <dbReference type="ARBA" id="ARBA00022755"/>
    </source>
</evidence>
<keyword evidence="6 12" id="KW-0378">Hydrolase</keyword>
<feature type="binding site" evidence="12">
    <location>
        <position position="239"/>
    </location>
    <ligand>
        <name>NADP(+)</name>
        <dbReference type="ChEBI" id="CHEBI:58349"/>
    </ligand>
</feature>
<dbReference type="Pfam" id="PF00763">
    <property type="entry name" value="THF_DHG_CYH"/>
    <property type="match status" value="1"/>
</dbReference>
<comment type="catalytic activity">
    <reaction evidence="12">
        <text>(6R)-5,10-methylene-5,6,7,8-tetrahydrofolate + NADP(+) = (6R)-5,10-methenyltetrahydrofolate + NADPH</text>
        <dbReference type="Rhea" id="RHEA:22812"/>
        <dbReference type="ChEBI" id="CHEBI:15636"/>
        <dbReference type="ChEBI" id="CHEBI:57455"/>
        <dbReference type="ChEBI" id="CHEBI:57783"/>
        <dbReference type="ChEBI" id="CHEBI:58349"/>
        <dbReference type="EC" id="1.5.1.5"/>
    </reaction>
</comment>
<dbReference type="GO" id="GO:0035999">
    <property type="term" value="P:tetrahydrofolate interconversion"/>
    <property type="evidence" value="ECO:0007669"/>
    <property type="project" value="UniProtKB-UniRule"/>
</dbReference>